<dbReference type="AlphaFoldDB" id="A0AAJ7TEU8"/>
<sequence length="206" mass="21920">MKLGTGCAVALAALVMASLLPGPALAQGDPPRQTSTGTSGRSHDRHRGVTPGRPRGRAAPTPEPPPEESVLPTIPPVATLSPPPLHLWFESGEDDSAAYLEDAEAMLGASHELCRATPMDLVFVLDGSRSVLAHNFVKVKHFVNALVDSFQRGAQRDPRRRGAVQQPRAYRVHAGRVRLQGGRQGGRDAHELHGGGHRDGQGAEPQ</sequence>
<name>A0AAJ7TEU8_PETMA</name>
<evidence type="ECO:0000256" key="2">
    <source>
        <dbReference type="SAM" id="SignalP"/>
    </source>
</evidence>
<feature type="region of interest" description="Disordered" evidence="1">
    <location>
        <begin position="23"/>
        <end position="77"/>
    </location>
</feature>
<feature type="compositionally biased region" description="Basic and acidic residues" evidence="1">
    <location>
        <begin position="185"/>
        <end position="206"/>
    </location>
</feature>
<dbReference type="Proteomes" id="UP001318040">
    <property type="component" value="Chromosome 23"/>
</dbReference>
<reference evidence="5 6" key="1">
    <citation type="submission" date="2025-04" db="UniProtKB">
        <authorList>
            <consortium name="RefSeq"/>
        </authorList>
    </citation>
    <scope>IDENTIFICATION</scope>
    <source>
        <tissue evidence="5 6">Sperm</tissue>
    </source>
</reference>
<evidence type="ECO:0000313" key="4">
    <source>
        <dbReference type="Proteomes" id="UP001318040"/>
    </source>
</evidence>
<keyword evidence="2" id="KW-0732">Signal</keyword>
<dbReference type="InterPro" id="IPR002035">
    <property type="entry name" value="VWF_A"/>
</dbReference>
<dbReference type="KEGG" id="pmrn:116945197"/>
<feature type="chain" id="PRO_5044709340" evidence="2">
    <location>
        <begin position="27"/>
        <end position="206"/>
    </location>
</feature>
<dbReference type="Pfam" id="PF00092">
    <property type="entry name" value="VWA"/>
    <property type="match status" value="1"/>
</dbReference>
<dbReference type="Gene3D" id="3.40.50.410">
    <property type="entry name" value="von Willebrand factor, type A domain"/>
    <property type="match status" value="1"/>
</dbReference>
<feature type="compositionally biased region" description="Low complexity" evidence="1">
    <location>
        <begin position="50"/>
        <end position="60"/>
    </location>
</feature>
<evidence type="ECO:0000256" key="1">
    <source>
        <dbReference type="SAM" id="MobiDB-lite"/>
    </source>
</evidence>
<keyword evidence="4" id="KW-1185">Reference proteome</keyword>
<feature type="domain" description="VWFA" evidence="3">
    <location>
        <begin position="120"/>
        <end position="165"/>
    </location>
</feature>
<evidence type="ECO:0000313" key="5">
    <source>
        <dbReference type="RefSeq" id="XP_032815358.1"/>
    </source>
</evidence>
<feature type="signal peptide" evidence="2">
    <location>
        <begin position="1"/>
        <end position="26"/>
    </location>
</feature>
<organism evidence="4 5">
    <name type="scientific">Petromyzon marinus</name>
    <name type="common">Sea lamprey</name>
    <dbReference type="NCBI Taxonomy" id="7757"/>
    <lineage>
        <taxon>Eukaryota</taxon>
        <taxon>Metazoa</taxon>
        <taxon>Chordata</taxon>
        <taxon>Craniata</taxon>
        <taxon>Vertebrata</taxon>
        <taxon>Cyclostomata</taxon>
        <taxon>Hyperoartia</taxon>
        <taxon>Petromyzontiformes</taxon>
        <taxon>Petromyzontidae</taxon>
        <taxon>Petromyzon</taxon>
    </lineage>
</organism>
<protein>
    <submittedName>
        <fullName evidence="5 6">Uncharacterized protein LOC116945197</fullName>
    </submittedName>
</protein>
<dbReference type="InterPro" id="IPR036465">
    <property type="entry name" value="vWFA_dom_sf"/>
</dbReference>
<evidence type="ECO:0000259" key="3">
    <source>
        <dbReference type="PROSITE" id="PS50234"/>
    </source>
</evidence>
<dbReference type="RefSeq" id="XP_032815358.1">
    <property type="nucleotide sequence ID" value="XM_032959467.1"/>
</dbReference>
<evidence type="ECO:0000313" key="6">
    <source>
        <dbReference type="RefSeq" id="XP_032815359.1"/>
    </source>
</evidence>
<dbReference type="RefSeq" id="XP_032815359.1">
    <property type="nucleotide sequence ID" value="XM_032959468.1"/>
</dbReference>
<proteinExistence type="predicted"/>
<gene>
    <name evidence="5 6" type="primary">LOC116945197</name>
</gene>
<dbReference type="PROSITE" id="PS50234">
    <property type="entry name" value="VWFA"/>
    <property type="match status" value="1"/>
</dbReference>
<feature type="region of interest" description="Disordered" evidence="1">
    <location>
        <begin position="173"/>
        <end position="206"/>
    </location>
</feature>
<accession>A0AAJ7TEU8</accession>
<dbReference type="SUPFAM" id="SSF53300">
    <property type="entry name" value="vWA-like"/>
    <property type="match status" value="1"/>
</dbReference>